<comment type="caution">
    <text evidence="14">The sequence shown here is derived from an EMBL/GenBank/DDBJ whole genome shotgun (WGS) entry which is preliminary data.</text>
</comment>
<dbReference type="InterPro" id="IPR027359">
    <property type="entry name" value="Volt_channel_dom_sf"/>
</dbReference>
<evidence type="ECO:0000256" key="7">
    <source>
        <dbReference type="ARBA" id="ARBA00022958"/>
    </source>
</evidence>
<dbReference type="InterPro" id="IPR005821">
    <property type="entry name" value="Ion_trans_dom"/>
</dbReference>
<dbReference type="EMBL" id="WFKQ01000007">
    <property type="protein sequence ID" value="MUG32795.1"/>
    <property type="molecule type" value="Genomic_DNA"/>
</dbReference>
<gene>
    <name evidence="14" type="ORF">GB996_08285</name>
</gene>
<evidence type="ECO:0000256" key="8">
    <source>
        <dbReference type="ARBA" id="ARBA00022989"/>
    </source>
</evidence>
<keyword evidence="10 12" id="KW-0472">Membrane</keyword>
<evidence type="ECO:0000256" key="3">
    <source>
        <dbReference type="ARBA" id="ARBA00022538"/>
    </source>
</evidence>
<dbReference type="GO" id="GO:0001508">
    <property type="term" value="P:action potential"/>
    <property type="evidence" value="ECO:0007669"/>
    <property type="project" value="TreeGrafter"/>
</dbReference>
<dbReference type="GO" id="GO:0008076">
    <property type="term" value="C:voltage-gated potassium channel complex"/>
    <property type="evidence" value="ECO:0007669"/>
    <property type="project" value="InterPro"/>
</dbReference>
<keyword evidence="3" id="KW-0633">Potassium transport</keyword>
<feature type="transmembrane region" description="Helical" evidence="12">
    <location>
        <begin position="165"/>
        <end position="186"/>
    </location>
</feature>
<evidence type="ECO:0000313" key="14">
    <source>
        <dbReference type="EMBL" id="MUG32795.1"/>
    </source>
</evidence>
<dbReference type="SUPFAM" id="SSF81324">
    <property type="entry name" value="Voltage-gated potassium channels"/>
    <property type="match status" value="1"/>
</dbReference>
<dbReference type="PANTHER" id="PTHR11537:SF254">
    <property type="entry name" value="POTASSIUM VOLTAGE-GATED CHANNEL PROTEIN SHAB"/>
    <property type="match status" value="1"/>
</dbReference>
<name>A0A844M229_9GAMM</name>
<feature type="transmembrane region" description="Helical" evidence="12">
    <location>
        <begin position="30"/>
        <end position="48"/>
    </location>
</feature>
<evidence type="ECO:0000259" key="13">
    <source>
        <dbReference type="Pfam" id="PF00520"/>
    </source>
</evidence>
<evidence type="ECO:0000256" key="9">
    <source>
        <dbReference type="ARBA" id="ARBA00023065"/>
    </source>
</evidence>
<dbReference type="PRINTS" id="PR00169">
    <property type="entry name" value="KCHANNEL"/>
</dbReference>
<feature type="domain" description="Ion transport" evidence="13">
    <location>
        <begin position="29"/>
        <end position="256"/>
    </location>
</feature>
<feature type="transmembrane region" description="Helical" evidence="12">
    <location>
        <begin position="60"/>
        <end position="83"/>
    </location>
</feature>
<keyword evidence="2" id="KW-0813">Transport</keyword>
<feature type="transmembrane region" description="Helical" evidence="12">
    <location>
        <begin position="226"/>
        <end position="251"/>
    </location>
</feature>
<reference evidence="14 15" key="1">
    <citation type="journal article" date="2019" name="PLoS ONE">
        <title>Pup mortality in New Zealand sea lions (Phocarctos hookeri) at Enderby Island, Auckland Islands, 2013-18.</title>
        <authorList>
            <person name="Michael S.A."/>
            <person name="Hayman D.T.S."/>
            <person name="Gray R."/>
            <person name="Zhang J."/>
            <person name="Rogers L."/>
            <person name="Roe W.D."/>
        </authorList>
    </citation>
    <scope>NUCLEOTIDE SEQUENCE [LARGE SCALE GENOMIC DNA]</scope>
    <source>
        <strain evidence="14 15">SM868</strain>
    </source>
</reference>
<evidence type="ECO:0000256" key="4">
    <source>
        <dbReference type="ARBA" id="ARBA00022692"/>
    </source>
</evidence>
<keyword evidence="7" id="KW-0630">Potassium</keyword>
<protein>
    <submittedName>
        <fullName evidence="14">Ion transporter</fullName>
    </submittedName>
</protein>
<evidence type="ECO:0000256" key="10">
    <source>
        <dbReference type="ARBA" id="ARBA00023136"/>
    </source>
</evidence>
<evidence type="ECO:0000256" key="6">
    <source>
        <dbReference type="ARBA" id="ARBA00022882"/>
    </source>
</evidence>
<keyword evidence="9" id="KW-0406">Ion transport</keyword>
<accession>A0A844M229</accession>
<feature type="transmembrane region" description="Helical" evidence="12">
    <location>
        <begin position="104"/>
        <end position="126"/>
    </location>
</feature>
<evidence type="ECO:0000256" key="12">
    <source>
        <dbReference type="SAM" id="Phobius"/>
    </source>
</evidence>
<evidence type="ECO:0000256" key="1">
    <source>
        <dbReference type="ARBA" id="ARBA00004141"/>
    </source>
</evidence>
<evidence type="ECO:0000313" key="15">
    <source>
        <dbReference type="Proteomes" id="UP000442109"/>
    </source>
</evidence>
<dbReference type="OrthoDB" id="9799090at2"/>
<dbReference type="PANTHER" id="PTHR11537">
    <property type="entry name" value="VOLTAGE-GATED POTASSIUM CHANNEL"/>
    <property type="match status" value="1"/>
</dbReference>
<keyword evidence="11" id="KW-0407">Ion channel</keyword>
<dbReference type="Gene3D" id="1.20.120.350">
    <property type="entry name" value="Voltage-gated potassium channels. Chain C"/>
    <property type="match status" value="1"/>
</dbReference>
<dbReference type="AlphaFoldDB" id="A0A844M229"/>
<sequence length="331" mass="38453">MFTNPLYLQFRERVYNIIENESYQTSLSRFFDRFLIVLILLNVSAVIAESVDAWYFPNQALFTAFENFSLVIFSVEYLMRLWAIVERDKDADPTLSHWRRRWNWIRSPGAIIDFVSIAPAFLNYFVTVDLRFLRVLRLFRLLKLTRYFAAMRILLIVLHKEKESFKAVVFILLIMIVTAASGIYVVENQAQPEVFESIPKSMWWAVVTLTTVGYGDVIPVTTVGKFLGAVITILGVGLAALPAGILASGLASELEQRRDQLEQRFRELLLEDESMNLIKDRFKIDQTRRELGLSKDQAEEVILQLLREKEYEHKMAELDKKNYCPHCGEHL</sequence>
<dbReference type="Gene3D" id="1.10.287.70">
    <property type="match status" value="1"/>
</dbReference>
<comment type="subcellular location">
    <subcellularLocation>
        <location evidence="1">Membrane</location>
        <topology evidence="1">Multi-pass membrane protein</topology>
    </subcellularLocation>
</comment>
<keyword evidence="6" id="KW-0851">Voltage-gated channel</keyword>
<keyword evidence="4 12" id="KW-0812">Transmembrane</keyword>
<dbReference type="Pfam" id="PF00520">
    <property type="entry name" value="Ion_trans"/>
    <property type="match status" value="1"/>
</dbReference>
<proteinExistence type="predicted"/>
<dbReference type="InterPro" id="IPR028325">
    <property type="entry name" value="VG_K_chnl"/>
</dbReference>
<feature type="transmembrane region" description="Helical" evidence="12">
    <location>
        <begin position="138"/>
        <end position="158"/>
    </location>
</feature>
<dbReference type="Proteomes" id="UP000442109">
    <property type="component" value="Unassembled WGS sequence"/>
</dbReference>
<keyword evidence="8 12" id="KW-1133">Transmembrane helix</keyword>
<keyword evidence="15" id="KW-1185">Reference proteome</keyword>
<organism evidence="14 15">
    <name type="scientific">Psychrobacter sanguinis</name>
    <dbReference type="NCBI Taxonomy" id="861445"/>
    <lineage>
        <taxon>Bacteria</taxon>
        <taxon>Pseudomonadati</taxon>
        <taxon>Pseudomonadota</taxon>
        <taxon>Gammaproteobacteria</taxon>
        <taxon>Moraxellales</taxon>
        <taxon>Moraxellaceae</taxon>
        <taxon>Psychrobacter</taxon>
    </lineage>
</organism>
<evidence type="ECO:0000256" key="5">
    <source>
        <dbReference type="ARBA" id="ARBA00022826"/>
    </source>
</evidence>
<dbReference type="RefSeq" id="WP_155587390.1">
    <property type="nucleotide sequence ID" value="NZ_WFKQ01000007.1"/>
</dbReference>
<dbReference type="GO" id="GO:0005249">
    <property type="term" value="F:voltage-gated potassium channel activity"/>
    <property type="evidence" value="ECO:0007669"/>
    <property type="project" value="InterPro"/>
</dbReference>
<evidence type="ECO:0000256" key="11">
    <source>
        <dbReference type="ARBA" id="ARBA00023303"/>
    </source>
</evidence>
<keyword evidence="5" id="KW-0631">Potassium channel</keyword>
<evidence type="ECO:0000256" key="2">
    <source>
        <dbReference type="ARBA" id="ARBA00022448"/>
    </source>
</evidence>